<gene>
    <name evidence="3" type="ORF">Bccel_2854</name>
</gene>
<protein>
    <submittedName>
        <fullName evidence="3">Uncharacterized protein</fullName>
    </submittedName>
</protein>
<dbReference type="Proteomes" id="UP000036923">
    <property type="component" value="Unassembled WGS sequence"/>
</dbReference>
<dbReference type="InterPro" id="IPR032256">
    <property type="entry name" value="DUF4829"/>
</dbReference>
<dbReference type="Pfam" id="PF16112">
    <property type="entry name" value="DUF4830"/>
    <property type="match status" value="1"/>
</dbReference>
<dbReference type="STRING" id="398512.Bccel_2854"/>
<dbReference type="eggNOG" id="ENOG502ZA56">
    <property type="taxonomic scope" value="Bacteria"/>
</dbReference>
<reference evidence="4" key="1">
    <citation type="submission" date="2015-07" db="EMBL/GenBank/DDBJ databases">
        <title>Near-Complete Genome Sequence of the Cellulolytic Bacterium Bacteroides (Pseudobacteroides) cellulosolvens ATCC 35603.</title>
        <authorList>
            <person name="Dassa B."/>
            <person name="Utturkar S.M."/>
            <person name="Klingeman D.M."/>
            <person name="Hurt R.A."/>
            <person name="Keller M."/>
            <person name="Xu J."/>
            <person name="Reddy Y.H.K."/>
            <person name="Borovok I."/>
            <person name="Grinberg I.R."/>
            <person name="Lamed R."/>
            <person name="Zhivin O."/>
            <person name="Bayer E.A."/>
            <person name="Brown S.D."/>
        </authorList>
    </citation>
    <scope>NUCLEOTIDE SEQUENCE [LARGE SCALE GENOMIC DNA]</scope>
    <source>
        <strain evidence="4">DSM 2933</strain>
    </source>
</reference>
<evidence type="ECO:0000313" key="4">
    <source>
        <dbReference type="Proteomes" id="UP000036923"/>
    </source>
</evidence>
<dbReference type="AlphaFoldDB" id="A0A0L6JP75"/>
<accession>A0A0L6JP75</accession>
<dbReference type="InterPro" id="IPR032257">
    <property type="entry name" value="DUF4830"/>
</dbReference>
<evidence type="ECO:0000259" key="1">
    <source>
        <dbReference type="Pfam" id="PF16111"/>
    </source>
</evidence>
<name>A0A0L6JP75_9FIRM</name>
<feature type="domain" description="DUF4829" evidence="1">
    <location>
        <begin position="102"/>
        <end position="231"/>
    </location>
</feature>
<evidence type="ECO:0000259" key="2">
    <source>
        <dbReference type="Pfam" id="PF16112"/>
    </source>
</evidence>
<evidence type="ECO:0000313" key="3">
    <source>
        <dbReference type="EMBL" id="KNY27583.1"/>
    </source>
</evidence>
<dbReference type="Pfam" id="PF16111">
    <property type="entry name" value="DUF4829"/>
    <property type="match status" value="1"/>
</dbReference>
<comment type="caution">
    <text evidence="3">The sequence shown here is derived from an EMBL/GenBank/DDBJ whole genome shotgun (WGS) entry which is preliminary data.</text>
</comment>
<organism evidence="3 4">
    <name type="scientific">Pseudobacteroides cellulosolvens ATCC 35603 = DSM 2933</name>
    <dbReference type="NCBI Taxonomy" id="398512"/>
    <lineage>
        <taxon>Bacteria</taxon>
        <taxon>Bacillati</taxon>
        <taxon>Bacillota</taxon>
        <taxon>Clostridia</taxon>
        <taxon>Eubacteriales</taxon>
        <taxon>Oscillospiraceae</taxon>
        <taxon>Pseudobacteroides</taxon>
    </lineage>
</organism>
<keyword evidence="4" id="KW-1185">Reference proteome</keyword>
<dbReference type="OrthoDB" id="9804799at2"/>
<feature type="domain" description="DUF4830" evidence="2">
    <location>
        <begin position="1"/>
        <end position="51"/>
    </location>
</feature>
<dbReference type="EMBL" id="LGTC01000001">
    <property type="protein sequence ID" value="KNY27583.1"/>
    <property type="molecule type" value="Genomic_DNA"/>
</dbReference>
<proteinExistence type="predicted"/>
<sequence>MSKDIGLDISPYKDKEAIAFTAYLKENIDNYPNRLRAEIIACDGKIIGAWLGRGAHYGFAAALNKRHFAEIVNKTWDEWLVCEGLVDYNNGFDAETKSLSPKEVIKKYFEAMDTRDYKTAYALLSKAEQTFYLFRNLDSHKLYQSSWDADVLGIPNIIQAKLKECRLRDNYRYDPNNRPPKDLLNRNVSKKVHYIIVADMKYKQIVTCANGINSWTMTLVKENPDAPWRIDAENTG</sequence>